<dbReference type="Proteomes" id="UP000054485">
    <property type="component" value="Unassembled WGS sequence"/>
</dbReference>
<dbReference type="AlphaFoldDB" id="A0A0C9ZAX2"/>
<dbReference type="HOGENOM" id="CLU_2672776_0_0_1"/>
<evidence type="ECO:0000313" key="2">
    <source>
        <dbReference type="Proteomes" id="UP000054485"/>
    </source>
</evidence>
<proteinExistence type="predicted"/>
<sequence>MINTITFIRCPESVNALRIPADGQVPSHRIADGITQLIDSSPAAVSLTSQFHLTLFPPLKLSHDRLYLDLYPRPE</sequence>
<protein>
    <submittedName>
        <fullName evidence="1">Uncharacterized protein</fullName>
    </submittedName>
</protein>
<name>A0A0C9ZAX2_9AGAM</name>
<organism evidence="1 2">
    <name type="scientific">Suillus luteus UH-Slu-Lm8-n1</name>
    <dbReference type="NCBI Taxonomy" id="930992"/>
    <lineage>
        <taxon>Eukaryota</taxon>
        <taxon>Fungi</taxon>
        <taxon>Dikarya</taxon>
        <taxon>Basidiomycota</taxon>
        <taxon>Agaricomycotina</taxon>
        <taxon>Agaricomycetes</taxon>
        <taxon>Agaricomycetidae</taxon>
        <taxon>Boletales</taxon>
        <taxon>Suillineae</taxon>
        <taxon>Suillaceae</taxon>
        <taxon>Suillus</taxon>
    </lineage>
</organism>
<evidence type="ECO:0000313" key="1">
    <source>
        <dbReference type="EMBL" id="KIK34695.1"/>
    </source>
</evidence>
<reference evidence="1 2" key="1">
    <citation type="submission" date="2014-04" db="EMBL/GenBank/DDBJ databases">
        <authorList>
            <consortium name="DOE Joint Genome Institute"/>
            <person name="Kuo A."/>
            <person name="Ruytinx J."/>
            <person name="Rineau F."/>
            <person name="Colpaert J."/>
            <person name="Kohler A."/>
            <person name="Nagy L.G."/>
            <person name="Floudas D."/>
            <person name="Copeland A."/>
            <person name="Barry K.W."/>
            <person name="Cichocki N."/>
            <person name="Veneault-Fourrey C."/>
            <person name="LaButti K."/>
            <person name="Lindquist E.A."/>
            <person name="Lipzen A."/>
            <person name="Lundell T."/>
            <person name="Morin E."/>
            <person name="Murat C."/>
            <person name="Sun H."/>
            <person name="Tunlid A."/>
            <person name="Henrissat B."/>
            <person name="Grigoriev I.V."/>
            <person name="Hibbett D.S."/>
            <person name="Martin F."/>
            <person name="Nordberg H.P."/>
            <person name="Cantor M.N."/>
            <person name="Hua S.X."/>
        </authorList>
    </citation>
    <scope>NUCLEOTIDE SEQUENCE [LARGE SCALE GENOMIC DNA]</scope>
    <source>
        <strain evidence="1 2">UH-Slu-Lm8-n1</strain>
    </source>
</reference>
<reference evidence="2" key="2">
    <citation type="submission" date="2015-01" db="EMBL/GenBank/DDBJ databases">
        <title>Evolutionary Origins and Diversification of the Mycorrhizal Mutualists.</title>
        <authorList>
            <consortium name="DOE Joint Genome Institute"/>
            <consortium name="Mycorrhizal Genomics Consortium"/>
            <person name="Kohler A."/>
            <person name="Kuo A."/>
            <person name="Nagy L.G."/>
            <person name="Floudas D."/>
            <person name="Copeland A."/>
            <person name="Barry K.W."/>
            <person name="Cichocki N."/>
            <person name="Veneault-Fourrey C."/>
            <person name="LaButti K."/>
            <person name="Lindquist E.A."/>
            <person name="Lipzen A."/>
            <person name="Lundell T."/>
            <person name="Morin E."/>
            <person name="Murat C."/>
            <person name="Riley R."/>
            <person name="Ohm R."/>
            <person name="Sun H."/>
            <person name="Tunlid A."/>
            <person name="Henrissat B."/>
            <person name="Grigoriev I.V."/>
            <person name="Hibbett D.S."/>
            <person name="Martin F."/>
        </authorList>
    </citation>
    <scope>NUCLEOTIDE SEQUENCE [LARGE SCALE GENOMIC DNA]</scope>
    <source>
        <strain evidence="2">UH-Slu-Lm8-n1</strain>
    </source>
</reference>
<dbReference type="EMBL" id="KN835716">
    <property type="protein sequence ID" value="KIK34695.1"/>
    <property type="molecule type" value="Genomic_DNA"/>
</dbReference>
<gene>
    <name evidence="1" type="ORF">CY34DRAFT_622145</name>
</gene>
<keyword evidence="2" id="KW-1185">Reference proteome</keyword>
<dbReference type="InParanoid" id="A0A0C9ZAX2"/>
<accession>A0A0C9ZAX2</accession>